<evidence type="ECO:0000313" key="7">
    <source>
        <dbReference type="Proteomes" id="UP000260828"/>
    </source>
</evidence>
<dbReference type="AlphaFoldDB" id="A0A174M3V3"/>
<dbReference type="Proteomes" id="UP000260828">
    <property type="component" value="Unassembled WGS sequence"/>
</dbReference>
<name>A0A174M3V3_9FIRM</name>
<reference evidence="3" key="3">
    <citation type="journal article" date="2018" name="BMC Genomics">
        <title>Whole genome sequencing and function prediction of 133 gut anaerobes isolated from chicken caecum in pure cultures.</title>
        <authorList>
            <person name="Medvecky M."/>
            <person name="Cejkova D."/>
            <person name="Polansky O."/>
            <person name="Karasova D."/>
            <person name="Kubasova T."/>
            <person name="Cizek A."/>
            <person name="Rychlik I."/>
        </authorList>
    </citation>
    <scope>NUCLEOTIDE SEQUENCE</scope>
    <source>
        <strain evidence="3">An175</strain>
    </source>
</reference>
<sequence length="122" mass="14180">MTADELMFFSPMPDALPLYEILCDRLRAECPDTILKVQQSQITFKARYGFAFVSLRRMKGCPEVFMIVSFSLSHRLESPRIALAVEPYPGRWTHHMIISEMGQIDDELLDWLREAHDFALTK</sequence>
<evidence type="ECO:0000259" key="1">
    <source>
        <dbReference type="Pfam" id="PF18899"/>
    </source>
</evidence>
<dbReference type="InterPro" id="IPR043714">
    <property type="entry name" value="DUF5655"/>
</dbReference>
<reference evidence="6" key="2">
    <citation type="submission" date="2017-04" db="EMBL/GenBank/DDBJ databases">
        <title>Function of individual gut microbiota members based on whole genome sequencing of pure cultures obtained from chicken caecum.</title>
        <authorList>
            <person name="Medvecky M."/>
            <person name="Cejkova D."/>
            <person name="Polansky O."/>
            <person name="Karasova D."/>
            <person name="Kubasova T."/>
            <person name="Cizek A."/>
            <person name="Rychlik I."/>
        </authorList>
    </citation>
    <scope>NUCLEOTIDE SEQUENCE [LARGE SCALE GENOMIC DNA]</scope>
    <source>
        <strain evidence="6">An175</strain>
    </source>
</reference>
<evidence type="ECO:0000313" key="5">
    <source>
        <dbReference type="Proteomes" id="UP000095765"/>
    </source>
</evidence>
<dbReference type="EMBL" id="CZBE01000002">
    <property type="protein sequence ID" value="CUP28459.1"/>
    <property type="molecule type" value="Genomic_DNA"/>
</dbReference>
<dbReference type="EMBL" id="QVME01000001">
    <property type="protein sequence ID" value="RGE70356.1"/>
    <property type="molecule type" value="Genomic_DNA"/>
</dbReference>
<dbReference type="EMBL" id="NFKP01000022">
    <property type="protein sequence ID" value="OUP68112.1"/>
    <property type="molecule type" value="Genomic_DNA"/>
</dbReference>
<accession>A0A174M3V3</accession>
<dbReference type="GeneID" id="72464851"/>
<gene>
    <name evidence="3" type="ORF">B5F11_15245</name>
    <name evidence="4" type="ORF">DXC40_04720</name>
    <name evidence="2" type="ORF">ERS852551_00300</name>
</gene>
<evidence type="ECO:0000313" key="4">
    <source>
        <dbReference type="EMBL" id="RGE70356.1"/>
    </source>
</evidence>
<dbReference type="Proteomes" id="UP000196386">
    <property type="component" value="Unassembled WGS sequence"/>
</dbReference>
<evidence type="ECO:0000313" key="3">
    <source>
        <dbReference type="EMBL" id="OUP68112.1"/>
    </source>
</evidence>
<feature type="domain" description="DUF5655" evidence="1">
    <location>
        <begin position="13"/>
        <end position="118"/>
    </location>
</feature>
<reference evidence="2 5" key="1">
    <citation type="submission" date="2015-09" db="EMBL/GenBank/DDBJ databases">
        <authorList>
            <consortium name="Pathogen Informatics"/>
        </authorList>
    </citation>
    <scope>NUCLEOTIDE SEQUENCE [LARGE SCALE GENOMIC DNA]</scope>
    <source>
        <strain evidence="2 5">2789STDY5834939</strain>
    </source>
</reference>
<dbReference type="Proteomes" id="UP000095765">
    <property type="component" value="Unassembled WGS sequence"/>
</dbReference>
<proteinExistence type="predicted"/>
<dbReference type="RefSeq" id="WP_006876157.1">
    <property type="nucleotide sequence ID" value="NZ_CABIWA010000001.1"/>
</dbReference>
<organism evidence="2 5">
    <name type="scientific">Anaerotruncus colihominis</name>
    <dbReference type="NCBI Taxonomy" id="169435"/>
    <lineage>
        <taxon>Bacteria</taxon>
        <taxon>Bacillati</taxon>
        <taxon>Bacillota</taxon>
        <taxon>Clostridia</taxon>
        <taxon>Eubacteriales</taxon>
        <taxon>Oscillospiraceae</taxon>
        <taxon>Anaerotruncus</taxon>
    </lineage>
</organism>
<protein>
    <recommendedName>
        <fullName evidence="1">DUF5655 domain-containing protein</fullName>
    </recommendedName>
</protein>
<reference evidence="4 7" key="4">
    <citation type="submission" date="2018-08" db="EMBL/GenBank/DDBJ databases">
        <title>A genome reference for cultivated species of the human gut microbiota.</title>
        <authorList>
            <person name="Zou Y."/>
            <person name="Xue W."/>
            <person name="Luo G."/>
        </authorList>
    </citation>
    <scope>NUCLEOTIDE SEQUENCE [LARGE SCALE GENOMIC DNA]</scope>
    <source>
        <strain evidence="4 7">TF05-12AC</strain>
    </source>
</reference>
<evidence type="ECO:0000313" key="2">
    <source>
        <dbReference type="EMBL" id="CUP28459.1"/>
    </source>
</evidence>
<dbReference type="OrthoDB" id="2167627at2"/>
<dbReference type="Pfam" id="PF18899">
    <property type="entry name" value="DUF5655"/>
    <property type="match status" value="1"/>
</dbReference>
<evidence type="ECO:0000313" key="6">
    <source>
        <dbReference type="Proteomes" id="UP000196386"/>
    </source>
</evidence>